<keyword evidence="3 8" id="KW-0853">WD repeat</keyword>
<accession>A0A3P8GTG2</accession>
<dbReference type="AlphaFoldDB" id="A0A3P8GTG2"/>
<keyword evidence="4" id="KW-0677">Repeat</keyword>
<evidence type="ECO:0000256" key="8">
    <source>
        <dbReference type="PROSITE-ProRule" id="PRU00221"/>
    </source>
</evidence>
<proteinExistence type="predicted"/>
<evidence type="ECO:0000256" key="4">
    <source>
        <dbReference type="ARBA" id="ARBA00022737"/>
    </source>
</evidence>
<feature type="repeat" description="WD" evidence="8">
    <location>
        <begin position="27"/>
        <end position="61"/>
    </location>
</feature>
<evidence type="ECO:0000313" key="10">
    <source>
        <dbReference type="EMBL" id="VDP81650.1"/>
    </source>
</evidence>
<evidence type="ECO:0000256" key="3">
    <source>
        <dbReference type="ARBA" id="ARBA00022574"/>
    </source>
</evidence>
<evidence type="ECO:0000256" key="2">
    <source>
        <dbReference type="ARBA" id="ARBA00022490"/>
    </source>
</evidence>
<comment type="subcellular location">
    <subcellularLocation>
        <location evidence="1">Cytoplasm</location>
        <location evidence="1">Cytoskeleton</location>
        <location evidence="1">Cilium axoneme</location>
    </subcellularLocation>
</comment>
<protein>
    <submittedName>
        <fullName evidence="10">Uncharacterized protein</fullName>
    </submittedName>
</protein>
<dbReference type="InterPro" id="IPR001680">
    <property type="entry name" value="WD40_rpt"/>
</dbReference>
<keyword evidence="6" id="KW-0206">Cytoskeleton</keyword>
<dbReference type="InterPro" id="IPR015943">
    <property type="entry name" value="WD40/YVTN_repeat-like_dom_sf"/>
</dbReference>
<dbReference type="Proteomes" id="UP000272942">
    <property type="component" value="Unassembled WGS sequence"/>
</dbReference>
<dbReference type="PROSITE" id="PS50082">
    <property type="entry name" value="WD_REPEATS_2"/>
    <property type="match status" value="1"/>
</dbReference>
<keyword evidence="5 9" id="KW-0175">Coiled coil</keyword>
<dbReference type="EMBL" id="UZAN01044876">
    <property type="protein sequence ID" value="VDP81650.1"/>
    <property type="molecule type" value="Genomic_DNA"/>
</dbReference>
<dbReference type="GO" id="GO:0005930">
    <property type="term" value="C:axoneme"/>
    <property type="evidence" value="ECO:0007669"/>
    <property type="project" value="UniProtKB-SubCell"/>
</dbReference>
<dbReference type="SUPFAM" id="SSF50978">
    <property type="entry name" value="WD40 repeat-like"/>
    <property type="match status" value="1"/>
</dbReference>
<sequence length="754" mass="86722">MHFGENPEPDPTRKAKHFALLDLGQALKPHVKSVTSMAYNKNATYFVTGSEDETIFFFSVSGKMLSPIGFFNVGGAVAKVEWIPSRDEERGDVLVYLRLGCVIKVSCPSMDEVDHSKSFMLANIQPTGGFNLLSIKSRLLHDEDSAEKLRRYENEKKNRMEIRKARAEREPETEEDAQRLDDEEELIRQGVMSEIADWAPTYPSEPSPIAYGTLDPNDPNYFWVSMDNFDSGYLYKCRLSDPPMSVQDAFDRAKAEVQKMADLATENTSNPPEMPTLEDMEAIDKRLIPSEPVEAARVNGRTTITYWKFSGSGKRLLIGMKDGTIRVQLLERPFDMTSFSGYWNFRMHDCTRGGVNRITLSHDEKFLMSIGDDGTFFLCELMSEELQNKEITEFRARIPSAYEAQLNVDDIADPKAQSIEQAKQKAEYDRLISLAEQKKAETRKKVTELRLRFRRLKEQNERLPERIRLSKEDFNLVPQIRDDLLKDRASKIDLVYRETAWLSEKCRLALEKLHNTFRKPLDFERVVVHAFCTGHCVASVRTNRLSEEHNEAKHDLARIKAERLARTLHLEQRTSQLEGTAIRAANLEASRSAAEGSQQQMKGARGLRIARQLHVLEETQRKRRARREQWATLLAMKPADDYEDPEDLKAIAQAKERMGDFKLKSSQDYVVPERATLNAFEAKLRLVEMVEEAFKLRHEFNASVVALRDKKKKIIEELNKIDVQLEELQDFLPQNEALLRLRIPGLLPEEFPEK</sequence>
<evidence type="ECO:0000256" key="5">
    <source>
        <dbReference type="ARBA" id="ARBA00023054"/>
    </source>
</evidence>
<dbReference type="SMART" id="SM00320">
    <property type="entry name" value="WD40"/>
    <property type="match status" value="2"/>
</dbReference>
<dbReference type="GO" id="GO:0003341">
    <property type="term" value="P:cilium movement"/>
    <property type="evidence" value="ECO:0007669"/>
    <property type="project" value="UniProtKB-ARBA"/>
</dbReference>
<dbReference type="PANTHER" id="PTHR14885:SF3">
    <property type="entry name" value="CILIA- AND FLAGELLA-ASSOCIATED PROTEIN 44"/>
    <property type="match status" value="1"/>
</dbReference>
<dbReference type="Gene3D" id="2.130.10.10">
    <property type="entry name" value="YVTN repeat-like/Quinoprotein amine dehydrogenase"/>
    <property type="match status" value="2"/>
</dbReference>
<keyword evidence="2" id="KW-0963">Cytoplasm</keyword>
<feature type="coiled-coil region" evidence="9">
    <location>
        <begin position="425"/>
        <end position="459"/>
    </location>
</feature>
<evidence type="ECO:0000313" key="11">
    <source>
        <dbReference type="Proteomes" id="UP000272942"/>
    </source>
</evidence>
<evidence type="ECO:0000256" key="7">
    <source>
        <dbReference type="ARBA" id="ARBA00023273"/>
    </source>
</evidence>
<keyword evidence="11" id="KW-1185">Reference proteome</keyword>
<reference evidence="10 11" key="1">
    <citation type="submission" date="2018-11" db="EMBL/GenBank/DDBJ databases">
        <authorList>
            <consortium name="Pathogen Informatics"/>
        </authorList>
    </citation>
    <scope>NUCLEOTIDE SEQUENCE [LARGE SCALE GENOMIC DNA]</scope>
    <source>
        <strain evidence="10 11">Egypt</strain>
    </source>
</reference>
<dbReference type="OrthoDB" id="1935234at2759"/>
<gene>
    <name evidence="10" type="ORF">ECPE_LOCUS7644</name>
</gene>
<evidence type="ECO:0000256" key="1">
    <source>
        <dbReference type="ARBA" id="ARBA00004430"/>
    </source>
</evidence>
<name>A0A3P8GTG2_9TREM</name>
<evidence type="ECO:0000256" key="6">
    <source>
        <dbReference type="ARBA" id="ARBA00023212"/>
    </source>
</evidence>
<dbReference type="PANTHER" id="PTHR14885">
    <property type="entry name" value="CILIA- AND FLAGELLA-ASSOCIATED PROTEIN 43-RELATED"/>
    <property type="match status" value="1"/>
</dbReference>
<organism evidence="10 11">
    <name type="scientific">Echinostoma caproni</name>
    <dbReference type="NCBI Taxonomy" id="27848"/>
    <lineage>
        <taxon>Eukaryota</taxon>
        <taxon>Metazoa</taxon>
        <taxon>Spiralia</taxon>
        <taxon>Lophotrochozoa</taxon>
        <taxon>Platyhelminthes</taxon>
        <taxon>Trematoda</taxon>
        <taxon>Digenea</taxon>
        <taxon>Plagiorchiida</taxon>
        <taxon>Echinostomata</taxon>
        <taxon>Echinostomatoidea</taxon>
        <taxon>Echinostomatidae</taxon>
        <taxon>Echinostoma</taxon>
    </lineage>
</organism>
<evidence type="ECO:0000256" key="9">
    <source>
        <dbReference type="SAM" id="Coils"/>
    </source>
</evidence>
<keyword evidence="7" id="KW-0966">Cell projection</keyword>
<dbReference type="InterPro" id="IPR036322">
    <property type="entry name" value="WD40_repeat_dom_sf"/>
</dbReference>
<dbReference type="Pfam" id="PF00400">
    <property type="entry name" value="WD40"/>
    <property type="match status" value="1"/>
</dbReference>